<evidence type="ECO:0000313" key="8">
    <source>
        <dbReference type="Proteomes" id="UP001296776"/>
    </source>
</evidence>
<dbReference type="Gene3D" id="1.10.357.140">
    <property type="entry name" value="UbiA prenyltransferase"/>
    <property type="match status" value="1"/>
</dbReference>
<evidence type="ECO:0000256" key="6">
    <source>
        <dbReference type="SAM" id="Phobius"/>
    </source>
</evidence>
<feature type="transmembrane region" description="Helical" evidence="6">
    <location>
        <begin position="216"/>
        <end position="236"/>
    </location>
</feature>
<comment type="subcellular location">
    <subcellularLocation>
        <location evidence="1">Membrane</location>
        <topology evidence="1">Multi-pass membrane protein</topology>
    </subcellularLocation>
</comment>
<evidence type="ECO:0000256" key="1">
    <source>
        <dbReference type="ARBA" id="ARBA00004141"/>
    </source>
</evidence>
<dbReference type="Proteomes" id="UP001296776">
    <property type="component" value="Unassembled WGS sequence"/>
</dbReference>
<reference evidence="7" key="2">
    <citation type="journal article" date="2020" name="Microorganisms">
        <title>Osmotic Adaptation and Compatible Solute Biosynthesis of Phototrophic Bacteria as Revealed from Genome Analyses.</title>
        <authorList>
            <person name="Imhoff J.F."/>
            <person name="Rahn T."/>
            <person name="Kunzel S."/>
            <person name="Keller A."/>
            <person name="Neulinger S.C."/>
        </authorList>
    </citation>
    <scope>NUCLEOTIDE SEQUENCE</scope>
    <source>
        <strain evidence="7">DSM 11080</strain>
    </source>
</reference>
<feature type="transmembrane region" description="Helical" evidence="6">
    <location>
        <begin position="248"/>
        <end position="264"/>
    </location>
</feature>
<accession>A0AAJ0U070</accession>
<keyword evidence="2" id="KW-1003">Cell membrane</keyword>
<dbReference type="InterPro" id="IPR044878">
    <property type="entry name" value="UbiA_sf"/>
</dbReference>
<evidence type="ECO:0000256" key="4">
    <source>
        <dbReference type="ARBA" id="ARBA00022989"/>
    </source>
</evidence>
<feature type="transmembrane region" description="Helical" evidence="6">
    <location>
        <begin position="45"/>
        <end position="68"/>
    </location>
</feature>
<dbReference type="PANTHER" id="PTHR42723">
    <property type="entry name" value="CHLOROPHYLL SYNTHASE"/>
    <property type="match status" value="1"/>
</dbReference>
<dbReference type="RefSeq" id="WP_200343594.1">
    <property type="nucleotide sequence ID" value="NZ_NRSJ01000001.1"/>
</dbReference>
<dbReference type="PANTHER" id="PTHR42723:SF1">
    <property type="entry name" value="CHLOROPHYLL SYNTHASE, CHLOROPLASTIC"/>
    <property type="match status" value="1"/>
</dbReference>
<dbReference type="Pfam" id="PF01040">
    <property type="entry name" value="UbiA"/>
    <property type="match status" value="1"/>
</dbReference>
<protein>
    <recommendedName>
        <fullName evidence="9">4-hydroxybenzoate polyprenyltransferase</fullName>
    </recommendedName>
</protein>
<feature type="transmembrane region" description="Helical" evidence="6">
    <location>
        <begin position="164"/>
        <end position="182"/>
    </location>
</feature>
<keyword evidence="3 6" id="KW-0812">Transmembrane</keyword>
<dbReference type="EMBL" id="NRSJ01000001">
    <property type="protein sequence ID" value="MBK1703003.1"/>
    <property type="molecule type" value="Genomic_DNA"/>
</dbReference>
<sequence length="293" mass="31284">MMVSWAWLRPWMELVRLPALFSAWSNIIAAHLVATDGALDARMLAVQLGITTCLYWAGMILNDCFDLAEDRRERPNRPLPSGRIRPTSAWLAGGALLLVGLILGAAAGLVPLLVSGLLGLAVVAYDAWLKHRQSGPLAMGLCRYLNWLLGLSAAPILLPSLLLPIPILLYTVAVTVLSCAETRDGDRRAVLHSALWVGTAVIAMLGLFVLGLFSDLLALLALALALALLLRFLAGVGREARAGDVRKAVGLMLLGMIPLDALFLAGNGQWPAALGLLLFLVPGRLLARRIGVT</sequence>
<evidence type="ECO:0000256" key="3">
    <source>
        <dbReference type="ARBA" id="ARBA00022692"/>
    </source>
</evidence>
<dbReference type="CDD" id="cd13964">
    <property type="entry name" value="PT_UbiA_1"/>
    <property type="match status" value="1"/>
</dbReference>
<gene>
    <name evidence="7" type="ORF">CKO40_00155</name>
</gene>
<dbReference type="GO" id="GO:0016765">
    <property type="term" value="F:transferase activity, transferring alkyl or aryl (other than methyl) groups"/>
    <property type="evidence" value="ECO:0007669"/>
    <property type="project" value="InterPro"/>
</dbReference>
<dbReference type="GO" id="GO:0016020">
    <property type="term" value="C:membrane"/>
    <property type="evidence" value="ECO:0007669"/>
    <property type="project" value="UniProtKB-SubCell"/>
</dbReference>
<keyword evidence="5 6" id="KW-0472">Membrane</keyword>
<evidence type="ECO:0000256" key="2">
    <source>
        <dbReference type="ARBA" id="ARBA00022475"/>
    </source>
</evidence>
<evidence type="ECO:0000256" key="5">
    <source>
        <dbReference type="ARBA" id="ARBA00023136"/>
    </source>
</evidence>
<organism evidence="7 8">
    <name type="scientific">Halochromatium glycolicum</name>
    <dbReference type="NCBI Taxonomy" id="85075"/>
    <lineage>
        <taxon>Bacteria</taxon>
        <taxon>Pseudomonadati</taxon>
        <taxon>Pseudomonadota</taxon>
        <taxon>Gammaproteobacteria</taxon>
        <taxon>Chromatiales</taxon>
        <taxon>Chromatiaceae</taxon>
        <taxon>Halochromatium</taxon>
    </lineage>
</organism>
<name>A0AAJ0U070_9GAMM</name>
<feature type="transmembrane region" description="Helical" evidence="6">
    <location>
        <begin position="89"/>
        <end position="106"/>
    </location>
</feature>
<dbReference type="AlphaFoldDB" id="A0AAJ0U070"/>
<keyword evidence="8" id="KW-1185">Reference proteome</keyword>
<proteinExistence type="predicted"/>
<evidence type="ECO:0000313" key="7">
    <source>
        <dbReference type="EMBL" id="MBK1703003.1"/>
    </source>
</evidence>
<comment type="caution">
    <text evidence="7">The sequence shown here is derived from an EMBL/GenBank/DDBJ whole genome shotgun (WGS) entry which is preliminary data.</text>
</comment>
<feature type="transmembrane region" description="Helical" evidence="6">
    <location>
        <begin position="270"/>
        <end position="287"/>
    </location>
</feature>
<dbReference type="InterPro" id="IPR000537">
    <property type="entry name" value="UbiA_prenyltransferase"/>
</dbReference>
<feature type="transmembrane region" description="Helical" evidence="6">
    <location>
        <begin position="189"/>
        <end position="210"/>
    </location>
</feature>
<keyword evidence="4 6" id="KW-1133">Transmembrane helix</keyword>
<evidence type="ECO:0008006" key="9">
    <source>
        <dbReference type="Google" id="ProtNLM"/>
    </source>
</evidence>
<dbReference type="InterPro" id="IPR050475">
    <property type="entry name" value="Prenyltransferase_related"/>
</dbReference>
<reference evidence="7" key="1">
    <citation type="submission" date="2017-08" db="EMBL/GenBank/DDBJ databases">
        <authorList>
            <person name="Imhoff J.F."/>
            <person name="Rahn T."/>
            <person name="Kuenzel S."/>
            <person name="Neulinger S.C."/>
        </authorList>
    </citation>
    <scope>NUCLEOTIDE SEQUENCE</scope>
    <source>
        <strain evidence="7">DSM 11080</strain>
    </source>
</reference>